<dbReference type="Bgee" id="ENSACAG00000006211">
    <property type="expression patterns" value="Expressed in brain and 3 other cell types or tissues"/>
</dbReference>
<dbReference type="AlphaFoldDB" id="H9GB29"/>
<dbReference type="CTD" id="161142"/>
<dbReference type="RefSeq" id="XP_003224911.1">
    <property type="nucleotide sequence ID" value="XM_003224863.4"/>
</dbReference>
<evidence type="ECO:0000313" key="4">
    <source>
        <dbReference type="Proteomes" id="UP000001646"/>
    </source>
</evidence>
<dbReference type="PANTHER" id="PTHR22574">
    <property type="match status" value="1"/>
</dbReference>
<reference evidence="3" key="2">
    <citation type="submission" date="2025-08" db="UniProtKB">
        <authorList>
            <consortium name="Ensembl"/>
        </authorList>
    </citation>
    <scope>IDENTIFICATION</scope>
</reference>
<dbReference type="Ensembl" id="ENSACAT00000006198.4">
    <property type="protein sequence ID" value="ENSACAP00000006064.3"/>
    <property type="gene ID" value="ENSACAG00000006211.4"/>
</dbReference>
<sequence length="285" mass="32423">MGDLQKALERGEYIPLRAPVFESNFIQVNKRGESIYLHNRPNYVTMGICASSPELHLPNVMLLAHSTPPSSQENISTRPARSKHVGSEDKLVLTRYLSLKLVDLSVHSVEERRLKLRLVNGCAYYLALCAPPEKQTRLFHQWMQLIDRLKSHSPCKEFETQQENKAIMNTTLKENKNAIETAINQQAKKERTKTQIIKKASSKHVTISDIVIPIEKVQDTQSQLYVSMKASVHSKKQDVSGKELSKKTVTKSKSRERGFFSISEKRLQSSGILKMVSKTGIPYYK</sequence>
<feature type="domain" description="Golgi associated RAB2 interactor protein-like Rab2B-binding" evidence="2">
    <location>
        <begin position="91"/>
        <end position="153"/>
    </location>
</feature>
<dbReference type="HOGENOM" id="CLU_100265_0_1_1"/>
<dbReference type="GeneTree" id="ENSGT00940000161537"/>
<evidence type="ECO:0000313" key="3">
    <source>
        <dbReference type="Ensembl" id="ENSACAP00000006064.3"/>
    </source>
</evidence>
<keyword evidence="4" id="KW-1185">Reference proteome</keyword>
<dbReference type="STRING" id="28377.ENSACAP00000006064"/>
<reference evidence="3" key="3">
    <citation type="submission" date="2025-09" db="UniProtKB">
        <authorList>
            <consortium name="Ensembl"/>
        </authorList>
    </citation>
    <scope>IDENTIFICATION</scope>
</reference>
<dbReference type="GeneID" id="100555487"/>
<accession>H9GB29</accession>
<evidence type="ECO:0000259" key="2">
    <source>
        <dbReference type="Pfam" id="PF12480"/>
    </source>
</evidence>
<dbReference type="Pfam" id="PF12480">
    <property type="entry name" value="GARIL_Rab2_bd"/>
    <property type="match status" value="1"/>
</dbReference>
<gene>
    <name evidence="3" type="primary">garin2</name>
</gene>
<protein>
    <recommendedName>
        <fullName evidence="2">Golgi associated RAB2 interactor protein-like Rab2B-binding domain-containing protein</fullName>
    </recommendedName>
</protein>
<reference evidence="3" key="1">
    <citation type="submission" date="2009-12" db="EMBL/GenBank/DDBJ databases">
        <title>The Genome Sequence of Anolis carolinensis (Green Anole Lizard).</title>
        <authorList>
            <consortium name="The Genome Sequencing Platform"/>
            <person name="Di Palma F."/>
            <person name="Alfoldi J."/>
            <person name="Heiman D."/>
            <person name="Young S."/>
            <person name="Grabherr M."/>
            <person name="Johnson J."/>
            <person name="Lander E.S."/>
            <person name="Lindblad-Toh K."/>
        </authorList>
    </citation>
    <scope>NUCLEOTIDE SEQUENCE [LARGE SCALE GENOMIC DNA]</scope>
    <source>
        <strain evidence="3">JBL SC #1</strain>
    </source>
</reference>
<dbReference type="PANTHER" id="PTHR22574:SF6">
    <property type="entry name" value="GOLGI-ASSOCIATED RAB2 INTERACTOR PROTEIN 2"/>
    <property type="match status" value="1"/>
</dbReference>
<comment type="similarity">
    <text evidence="1">Belongs to the GARIN family.</text>
</comment>
<dbReference type="eggNOG" id="ENOG502S1VC">
    <property type="taxonomic scope" value="Eukaryota"/>
</dbReference>
<proteinExistence type="inferred from homology"/>
<dbReference type="OrthoDB" id="9940031at2759"/>
<organism evidence="3 4">
    <name type="scientific">Anolis carolinensis</name>
    <name type="common">Green anole</name>
    <name type="synonym">American chameleon</name>
    <dbReference type="NCBI Taxonomy" id="28377"/>
    <lineage>
        <taxon>Eukaryota</taxon>
        <taxon>Metazoa</taxon>
        <taxon>Chordata</taxon>
        <taxon>Craniata</taxon>
        <taxon>Vertebrata</taxon>
        <taxon>Euteleostomi</taxon>
        <taxon>Lepidosauria</taxon>
        <taxon>Squamata</taxon>
        <taxon>Bifurcata</taxon>
        <taxon>Unidentata</taxon>
        <taxon>Episquamata</taxon>
        <taxon>Toxicofera</taxon>
        <taxon>Iguania</taxon>
        <taxon>Dactyloidae</taxon>
        <taxon>Anolis</taxon>
    </lineage>
</organism>
<dbReference type="KEGG" id="acs:100555487"/>
<evidence type="ECO:0000256" key="1">
    <source>
        <dbReference type="ARBA" id="ARBA00038379"/>
    </source>
</evidence>
<dbReference type="InterPro" id="IPR022168">
    <property type="entry name" value="GARIL-like_Rab2B-bd"/>
</dbReference>
<name>H9GB29_ANOCA</name>
<dbReference type="InParanoid" id="H9GB29"/>
<dbReference type="Proteomes" id="UP000001646">
    <property type="component" value="Unplaced"/>
</dbReference>